<dbReference type="PRINTS" id="PR00385">
    <property type="entry name" value="P450"/>
</dbReference>
<organism evidence="12 13">
    <name type="scientific">Mycena belliarum</name>
    <dbReference type="NCBI Taxonomy" id="1033014"/>
    <lineage>
        <taxon>Eukaryota</taxon>
        <taxon>Fungi</taxon>
        <taxon>Dikarya</taxon>
        <taxon>Basidiomycota</taxon>
        <taxon>Agaricomycotina</taxon>
        <taxon>Agaricomycetes</taxon>
        <taxon>Agaricomycetidae</taxon>
        <taxon>Agaricales</taxon>
        <taxon>Marasmiineae</taxon>
        <taxon>Mycenaceae</taxon>
        <taxon>Mycena</taxon>
    </lineage>
</organism>
<evidence type="ECO:0000256" key="11">
    <source>
        <dbReference type="SAM" id="Phobius"/>
    </source>
</evidence>
<dbReference type="GO" id="GO:0020037">
    <property type="term" value="F:heme binding"/>
    <property type="evidence" value="ECO:0007669"/>
    <property type="project" value="InterPro"/>
</dbReference>
<dbReference type="InterPro" id="IPR002401">
    <property type="entry name" value="Cyt_P450_E_grp-I"/>
</dbReference>
<dbReference type="InterPro" id="IPR001128">
    <property type="entry name" value="Cyt_P450"/>
</dbReference>
<keyword evidence="6 10" id="KW-0560">Oxidoreductase</keyword>
<dbReference type="CDD" id="cd11065">
    <property type="entry name" value="CYP64-like"/>
    <property type="match status" value="1"/>
</dbReference>
<comment type="pathway">
    <text evidence="2">Secondary metabolite biosynthesis.</text>
</comment>
<dbReference type="Gene3D" id="1.10.630.10">
    <property type="entry name" value="Cytochrome P450"/>
    <property type="match status" value="1"/>
</dbReference>
<dbReference type="PROSITE" id="PS00086">
    <property type="entry name" value="CYTOCHROME_P450"/>
    <property type="match status" value="1"/>
</dbReference>
<keyword evidence="4 9" id="KW-0349">Heme</keyword>
<keyword evidence="11" id="KW-0472">Membrane</keyword>
<keyword evidence="11" id="KW-1133">Transmembrane helix</keyword>
<keyword evidence="13" id="KW-1185">Reference proteome</keyword>
<dbReference type="AlphaFoldDB" id="A0AAD6U6C3"/>
<reference evidence="12" key="1">
    <citation type="submission" date="2023-03" db="EMBL/GenBank/DDBJ databases">
        <title>Massive genome expansion in bonnet fungi (Mycena s.s.) driven by repeated elements and novel gene families across ecological guilds.</title>
        <authorList>
            <consortium name="Lawrence Berkeley National Laboratory"/>
            <person name="Harder C.B."/>
            <person name="Miyauchi S."/>
            <person name="Viragh M."/>
            <person name="Kuo A."/>
            <person name="Thoen E."/>
            <person name="Andreopoulos B."/>
            <person name="Lu D."/>
            <person name="Skrede I."/>
            <person name="Drula E."/>
            <person name="Henrissat B."/>
            <person name="Morin E."/>
            <person name="Kohler A."/>
            <person name="Barry K."/>
            <person name="LaButti K."/>
            <person name="Morin E."/>
            <person name="Salamov A."/>
            <person name="Lipzen A."/>
            <person name="Mereny Z."/>
            <person name="Hegedus B."/>
            <person name="Baldrian P."/>
            <person name="Stursova M."/>
            <person name="Weitz H."/>
            <person name="Taylor A."/>
            <person name="Grigoriev I.V."/>
            <person name="Nagy L.G."/>
            <person name="Martin F."/>
            <person name="Kauserud H."/>
        </authorList>
    </citation>
    <scope>NUCLEOTIDE SEQUENCE</scope>
    <source>
        <strain evidence="12">CBHHK173m</strain>
    </source>
</reference>
<sequence length="515" mass="57451">MSESLNYLYGLGGGTLLFALYSYWSKPSRTLPLPPGPRKLPIVGNLFDMPPTFEWLTYMEWAKKYNSDVLHLNVAGTSIIILSSAEAANELLEKRAGLYSDRARLPMVNELMGWDFALAFMKYGDHWRAHRKLFHEVFNSVAAQSFRTKERAVCHELLYDMLQSGSGEDVLGHLRHMAAKIVMSVAYGIDVLPANDPYVELAEHAVDGLVTAVVPGRFLVDSIPLLKYVPAWFPGAGFQRRASEWRKLSRGMLEKPFAEARRKIASGTASHSFTMDGLRMAEGAENKVYQEQIVQATAGTMYTAGTGTTVSALGTFILALLSNPEAQKKAQAEIDSVIGPDRLPDFSDEPNLPYVVALMKESLRWRNVTPIAIPHFLPVDDEYRGYHLPGGSIVIPNAWAILHDEVMYPEPYSFKPERYLLKGKLNPAVTDPDMVFGFGRRICPGRHMARERVFITLVSILATFNITKAVGDDGEVIEPSYDYFAGLVVMPLPFKCSIKPRSEKAVELIKTALKK</sequence>
<keyword evidence="11" id="KW-0812">Transmembrane</keyword>
<dbReference type="InterPro" id="IPR017972">
    <property type="entry name" value="Cyt_P450_CS"/>
</dbReference>
<dbReference type="EMBL" id="JARJCN010000022">
    <property type="protein sequence ID" value="KAJ7090364.1"/>
    <property type="molecule type" value="Genomic_DNA"/>
</dbReference>
<keyword evidence="8 10" id="KW-0503">Monooxygenase</keyword>
<evidence type="ECO:0000256" key="2">
    <source>
        <dbReference type="ARBA" id="ARBA00005179"/>
    </source>
</evidence>
<evidence type="ECO:0000256" key="3">
    <source>
        <dbReference type="ARBA" id="ARBA00010617"/>
    </source>
</evidence>
<dbReference type="PRINTS" id="PR00463">
    <property type="entry name" value="EP450I"/>
</dbReference>
<evidence type="ECO:0000256" key="10">
    <source>
        <dbReference type="RuleBase" id="RU000461"/>
    </source>
</evidence>
<comment type="caution">
    <text evidence="12">The sequence shown here is derived from an EMBL/GenBank/DDBJ whole genome shotgun (WGS) entry which is preliminary data.</text>
</comment>
<dbReference type="GO" id="GO:0004497">
    <property type="term" value="F:monooxygenase activity"/>
    <property type="evidence" value="ECO:0007669"/>
    <property type="project" value="UniProtKB-KW"/>
</dbReference>
<keyword evidence="7 9" id="KW-0408">Iron</keyword>
<evidence type="ECO:0000256" key="1">
    <source>
        <dbReference type="ARBA" id="ARBA00001971"/>
    </source>
</evidence>
<dbReference type="PANTHER" id="PTHR46300:SF7">
    <property type="entry name" value="P450, PUTATIVE (EUROFUNG)-RELATED"/>
    <property type="match status" value="1"/>
</dbReference>
<dbReference type="GO" id="GO:0016705">
    <property type="term" value="F:oxidoreductase activity, acting on paired donors, with incorporation or reduction of molecular oxygen"/>
    <property type="evidence" value="ECO:0007669"/>
    <property type="project" value="InterPro"/>
</dbReference>
<evidence type="ECO:0000256" key="4">
    <source>
        <dbReference type="ARBA" id="ARBA00022617"/>
    </source>
</evidence>
<feature type="transmembrane region" description="Helical" evidence="11">
    <location>
        <begin position="7"/>
        <end position="24"/>
    </location>
</feature>
<dbReference type="Proteomes" id="UP001222325">
    <property type="component" value="Unassembled WGS sequence"/>
</dbReference>
<evidence type="ECO:0000256" key="9">
    <source>
        <dbReference type="PIRSR" id="PIRSR602401-1"/>
    </source>
</evidence>
<name>A0AAD6U6C3_9AGAR</name>
<keyword evidence="5 9" id="KW-0479">Metal-binding</keyword>
<evidence type="ECO:0000256" key="5">
    <source>
        <dbReference type="ARBA" id="ARBA00022723"/>
    </source>
</evidence>
<dbReference type="SUPFAM" id="SSF48264">
    <property type="entry name" value="Cytochrome P450"/>
    <property type="match status" value="1"/>
</dbReference>
<dbReference type="PANTHER" id="PTHR46300">
    <property type="entry name" value="P450, PUTATIVE (EUROFUNG)-RELATED-RELATED"/>
    <property type="match status" value="1"/>
</dbReference>
<dbReference type="InterPro" id="IPR036396">
    <property type="entry name" value="Cyt_P450_sf"/>
</dbReference>
<feature type="binding site" description="axial binding residue" evidence="9">
    <location>
        <position position="443"/>
    </location>
    <ligand>
        <name>heme</name>
        <dbReference type="ChEBI" id="CHEBI:30413"/>
    </ligand>
    <ligandPart>
        <name>Fe</name>
        <dbReference type="ChEBI" id="CHEBI:18248"/>
    </ligandPart>
</feature>
<evidence type="ECO:0000313" key="13">
    <source>
        <dbReference type="Proteomes" id="UP001222325"/>
    </source>
</evidence>
<proteinExistence type="inferred from homology"/>
<gene>
    <name evidence="12" type="ORF">B0H15DRAFT_779411</name>
</gene>
<comment type="cofactor">
    <cofactor evidence="1 9">
        <name>heme</name>
        <dbReference type="ChEBI" id="CHEBI:30413"/>
    </cofactor>
</comment>
<comment type="similarity">
    <text evidence="3 10">Belongs to the cytochrome P450 family.</text>
</comment>
<dbReference type="GO" id="GO:0005506">
    <property type="term" value="F:iron ion binding"/>
    <property type="evidence" value="ECO:0007669"/>
    <property type="project" value="InterPro"/>
</dbReference>
<protein>
    <submittedName>
        <fullName evidence="12">Cytochrome P450</fullName>
    </submittedName>
</protein>
<evidence type="ECO:0000256" key="8">
    <source>
        <dbReference type="ARBA" id="ARBA00023033"/>
    </source>
</evidence>
<dbReference type="Pfam" id="PF00067">
    <property type="entry name" value="p450"/>
    <property type="match status" value="1"/>
</dbReference>
<evidence type="ECO:0000256" key="7">
    <source>
        <dbReference type="ARBA" id="ARBA00023004"/>
    </source>
</evidence>
<accession>A0AAD6U6C3</accession>
<evidence type="ECO:0000313" key="12">
    <source>
        <dbReference type="EMBL" id="KAJ7090364.1"/>
    </source>
</evidence>
<evidence type="ECO:0000256" key="6">
    <source>
        <dbReference type="ARBA" id="ARBA00023002"/>
    </source>
</evidence>
<dbReference type="InterPro" id="IPR050364">
    <property type="entry name" value="Cytochrome_P450_fung"/>
</dbReference>